<name>K6WJX0_9MICO</name>
<dbReference type="EMBL" id="BAHD01000003">
    <property type="protein sequence ID" value="GAB94091.1"/>
    <property type="molecule type" value="Genomic_DNA"/>
</dbReference>
<proteinExistence type="predicted"/>
<evidence type="ECO:0008006" key="4">
    <source>
        <dbReference type="Google" id="ProtNLM"/>
    </source>
</evidence>
<keyword evidence="3" id="KW-1185">Reference proteome</keyword>
<reference evidence="2 3" key="1">
    <citation type="submission" date="2012-08" db="EMBL/GenBank/DDBJ databases">
        <title>Whole genome shotgun sequence of Kineosphaera limosa NBRC 100340.</title>
        <authorList>
            <person name="Yoshida I."/>
            <person name="Isaki S."/>
            <person name="Hosoyama A."/>
            <person name="Tsuchikane K."/>
            <person name="Katsumata H."/>
            <person name="Ando Y."/>
            <person name="Ohji S."/>
            <person name="Hamada M."/>
            <person name="Tamura T."/>
            <person name="Yamazoe A."/>
            <person name="Yamazaki S."/>
            <person name="Fujita N."/>
        </authorList>
    </citation>
    <scope>NUCLEOTIDE SEQUENCE [LARGE SCALE GENOMIC DNA]</scope>
    <source>
        <strain evidence="2 3">NBRC 100340</strain>
    </source>
</reference>
<dbReference type="Proteomes" id="UP000008366">
    <property type="component" value="Unassembled WGS sequence"/>
</dbReference>
<dbReference type="Gene3D" id="1.10.530.10">
    <property type="match status" value="1"/>
</dbReference>
<dbReference type="RefSeq" id="WP_006590624.1">
    <property type="nucleotide sequence ID" value="NZ_BAHD01000003.1"/>
</dbReference>
<feature type="compositionally biased region" description="Basic and acidic residues" evidence="1">
    <location>
        <begin position="108"/>
        <end position="117"/>
    </location>
</feature>
<evidence type="ECO:0000313" key="3">
    <source>
        <dbReference type="Proteomes" id="UP000008366"/>
    </source>
</evidence>
<protein>
    <recommendedName>
        <fullName evidence="4">Transglycosylase SLT domain-containing protein</fullName>
    </recommendedName>
</protein>
<comment type="caution">
    <text evidence="2">The sequence shown here is derived from an EMBL/GenBank/DDBJ whole genome shotgun (WGS) entry which is preliminary data.</text>
</comment>
<dbReference type="SUPFAM" id="SSF53955">
    <property type="entry name" value="Lysozyme-like"/>
    <property type="match status" value="1"/>
</dbReference>
<sequence>MSSSTPTRTARRIFSGSALTAATAATALSIGMLGVGSGSAAAVPSDGPAWGAEALSITVPQGITVPLAPGSAPANPTRAVALVNSVADYQAASAQVIAKAQAKAKAEQKKKQEEKAAKAAASARGSQQASRSAARPSGSPRAIGQQMASARGWGGAQFTCLEKLWTKESNWTPTAANPTSSAYGIPQSLPGSKMASHGSDWRTNPATQIAWGLDYIADRYGSPCSAWAHSQRNNWY</sequence>
<feature type="compositionally biased region" description="Low complexity" evidence="1">
    <location>
        <begin position="118"/>
        <end position="143"/>
    </location>
</feature>
<gene>
    <name evidence="2" type="ORF">KILIM_003_00130</name>
</gene>
<dbReference type="STRING" id="1184609.KILIM_003_00130"/>
<evidence type="ECO:0000256" key="1">
    <source>
        <dbReference type="SAM" id="MobiDB-lite"/>
    </source>
</evidence>
<evidence type="ECO:0000313" key="2">
    <source>
        <dbReference type="EMBL" id="GAB94091.1"/>
    </source>
</evidence>
<feature type="region of interest" description="Disordered" evidence="1">
    <location>
        <begin position="108"/>
        <end position="148"/>
    </location>
</feature>
<accession>K6WJX0</accession>
<dbReference type="eggNOG" id="COG3583">
    <property type="taxonomic scope" value="Bacteria"/>
</dbReference>
<dbReference type="AlphaFoldDB" id="K6WJX0"/>
<dbReference type="InterPro" id="IPR023346">
    <property type="entry name" value="Lysozyme-like_dom_sf"/>
</dbReference>
<organism evidence="2 3">
    <name type="scientific">Kineosphaera limosa NBRC 100340</name>
    <dbReference type="NCBI Taxonomy" id="1184609"/>
    <lineage>
        <taxon>Bacteria</taxon>
        <taxon>Bacillati</taxon>
        <taxon>Actinomycetota</taxon>
        <taxon>Actinomycetes</taxon>
        <taxon>Micrococcales</taxon>
        <taxon>Dermatophilaceae</taxon>
        <taxon>Kineosphaera</taxon>
    </lineage>
</organism>